<dbReference type="RefSeq" id="WP_382423308.1">
    <property type="nucleotide sequence ID" value="NZ_JBHSCW010000010.1"/>
</dbReference>
<keyword evidence="5" id="KW-0560">Oxidoreductase</keyword>
<dbReference type="InterPro" id="IPR016169">
    <property type="entry name" value="FAD-bd_PCMH_sub2"/>
</dbReference>
<dbReference type="InterPro" id="IPR050416">
    <property type="entry name" value="FAD-linked_Oxidoreductase"/>
</dbReference>
<evidence type="ECO:0000256" key="5">
    <source>
        <dbReference type="ARBA" id="ARBA00023002"/>
    </source>
</evidence>
<gene>
    <name evidence="7" type="ORF">ACFOW6_15370</name>
</gene>
<proteinExistence type="inferred from homology"/>
<evidence type="ECO:0000313" key="8">
    <source>
        <dbReference type="Proteomes" id="UP001595799"/>
    </source>
</evidence>
<feature type="domain" description="FAD-binding PCMH-type" evidence="6">
    <location>
        <begin position="50"/>
        <end position="221"/>
    </location>
</feature>
<dbReference type="Gene3D" id="3.30.43.10">
    <property type="entry name" value="Uridine Diphospho-n-acetylenolpyruvylglucosamine Reductase, domain 2"/>
    <property type="match status" value="1"/>
</dbReference>
<dbReference type="InterPro" id="IPR036318">
    <property type="entry name" value="FAD-bd_PCMH-like_sf"/>
</dbReference>
<dbReference type="InterPro" id="IPR006094">
    <property type="entry name" value="Oxid_FAD_bind_N"/>
</dbReference>
<keyword evidence="3" id="KW-0285">Flavoprotein</keyword>
<dbReference type="Gene3D" id="3.30.465.10">
    <property type="match status" value="1"/>
</dbReference>
<name>A0ABV8UQA8_9PROT</name>
<dbReference type="PANTHER" id="PTHR42973:SF39">
    <property type="entry name" value="FAD-BINDING PCMH-TYPE DOMAIN-CONTAINING PROTEIN"/>
    <property type="match status" value="1"/>
</dbReference>
<comment type="cofactor">
    <cofactor evidence="1">
        <name>FAD</name>
        <dbReference type="ChEBI" id="CHEBI:57692"/>
    </cofactor>
</comment>
<evidence type="ECO:0000256" key="3">
    <source>
        <dbReference type="ARBA" id="ARBA00022630"/>
    </source>
</evidence>
<evidence type="ECO:0000259" key="6">
    <source>
        <dbReference type="PROSITE" id="PS51387"/>
    </source>
</evidence>
<dbReference type="Proteomes" id="UP001595799">
    <property type="component" value="Unassembled WGS sequence"/>
</dbReference>
<evidence type="ECO:0000313" key="7">
    <source>
        <dbReference type="EMBL" id="MFC4352931.1"/>
    </source>
</evidence>
<accession>A0ABV8UQA8</accession>
<reference evidence="8" key="1">
    <citation type="journal article" date="2019" name="Int. J. Syst. Evol. Microbiol.">
        <title>The Global Catalogue of Microorganisms (GCM) 10K type strain sequencing project: providing services to taxonomists for standard genome sequencing and annotation.</title>
        <authorList>
            <consortium name="The Broad Institute Genomics Platform"/>
            <consortium name="The Broad Institute Genome Sequencing Center for Infectious Disease"/>
            <person name="Wu L."/>
            <person name="Ma J."/>
        </authorList>
    </citation>
    <scope>NUCLEOTIDE SEQUENCE [LARGE SCALE GENOMIC DNA]</scope>
    <source>
        <strain evidence="8">CECT 8472</strain>
    </source>
</reference>
<dbReference type="PROSITE" id="PS51387">
    <property type="entry name" value="FAD_PCMH"/>
    <property type="match status" value="1"/>
</dbReference>
<dbReference type="Pfam" id="PF01565">
    <property type="entry name" value="FAD_binding_4"/>
    <property type="match status" value="1"/>
</dbReference>
<organism evidence="7 8">
    <name type="scientific">Fodinicurvata halophila</name>
    <dbReference type="NCBI Taxonomy" id="1419723"/>
    <lineage>
        <taxon>Bacteria</taxon>
        <taxon>Pseudomonadati</taxon>
        <taxon>Pseudomonadota</taxon>
        <taxon>Alphaproteobacteria</taxon>
        <taxon>Rhodospirillales</taxon>
        <taxon>Rhodovibrionaceae</taxon>
        <taxon>Fodinicurvata</taxon>
    </lineage>
</organism>
<dbReference type="PANTHER" id="PTHR42973">
    <property type="entry name" value="BINDING OXIDOREDUCTASE, PUTATIVE (AFU_ORTHOLOGUE AFUA_1G17690)-RELATED"/>
    <property type="match status" value="1"/>
</dbReference>
<dbReference type="InterPro" id="IPR016167">
    <property type="entry name" value="FAD-bd_PCMH_sub1"/>
</dbReference>
<dbReference type="Pfam" id="PF08031">
    <property type="entry name" value="BBE"/>
    <property type="match status" value="1"/>
</dbReference>
<dbReference type="Gene3D" id="3.40.462.20">
    <property type="match status" value="1"/>
</dbReference>
<keyword evidence="8" id="KW-1185">Reference proteome</keyword>
<keyword evidence="4" id="KW-0274">FAD</keyword>
<comment type="caution">
    <text evidence="7">The sequence shown here is derived from an EMBL/GenBank/DDBJ whole genome shotgun (WGS) entry which is preliminary data.</text>
</comment>
<protein>
    <submittedName>
        <fullName evidence="7">FAD-binding oxidoreductase</fullName>
    </submittedName>
</protein>
<evidence type="ECO:0000256" key="4">
    <source>
        <dbReference type="ARBA" id="ARBA00022827"/>
    </source>
</evidence>
<sequence>MVSSTEVTGQTTPSGIDDSVARALASGFGGDVLHRGDAGFAEVAPVWNGMIEHTPTLIARCSSAQDVSRAVRFAADNNLYPAVRGGAHNIAGTATCRDGLVIDLSPMREVTVDPQQGRAWAGGGATWADLDRATQPHGLAAPGGLVSKTGIAGLTLGGGLGWLRRKHGLSCDNLVAAEVVTADGQIFTASEKENSDLLWGLRGGGGNFGVVTKFEYALHPVGPEVMFSFTLYPLESGRQVLQGWHEFCQAAPDEVTSIVLCGTVPEEEPFPPDIHRRQFVALATMYAGPVEDGRRILSPLQALGEPLCDFSSPAPYLEIQSNFDGDYPDGRRYYWKSLYLKQFDETVIDQVLQLAAERPSSLSTVDVWQLGGTMGRIPADATAFGDRGAPYLLGVESNWDDPAEDTRNRDWTRAACARMERFSNGNSYLNFEPDSVPVEQDSAREQRLCRLKRLYDPDNLFRQNHNIRPV</sequence>
<dbReference type="EMBL" id="JBHSCW010000010">
    <property type="protein sequence ID" value="MFC4352931.1"/>
    <property type="molecule type" value="Genomic_DNA"/>
</dbReference>
<dbReference type="InterPro" id="IPR016166">
    <property type="entry name" value="FAD-bd_PCMH"/>
</dbReference>
<dbReference type="SUPFAM" id="SSF56176">
    <property type="entry name" value="FAD-binding/transporter-associated domain-like"/>
    <property type="match status" value="1"/>
</dbReference>
<dbReference type="InterPro" id="IPR012951">
    <property type="entry name" value="BBE"/>
</dbReference>
<evidence type="ECO:0000256" key="1">
    <source>
        <dbReference type="ARBA" id="ARBA00001974"/>
    </source>
</evidence>
<evidence type="ECO:0000256" key="2">
    <source>
        <dbReference type="ARBA" id="ARBA00005466"/>
    </source>
</evidence>
<comment type="similarity">
    <text evidence="2">Belongs to the oxygen-dependent FAD-linked oxidoreductase family.</text>
</comment>